<comment type="caution">
    <text evidence="4">The sequence shown here is derived from an EMBL/GenBank/DDBJ whole genome shotgun (WGS) entry which is preliminary data.</text>
</comment>
<reference evidence="5" key="1">
    <citation type="submission" date="2015-07" db="EMBL/GenBank/DDBJ databases">
        <title>Genome sequencing project for genomic taxonomy and phylogenomics of Bacillus-like bacteria.</title>
        <authorList>
            <person name="Liu B."/>
            <person name="Wang J."/>
            <person name="Zhu Y."/>
            <person name="Liu G."/>
            <person name="Chen Q."/>
            <person name="Chen Z."/>
            <person name="Lan J."/>
            <person name="Che J."/>
            <person name="Ge C."/>
            <person name="Shi H."/>
            <person name="Pan Z."/>
            <person name="Liu X."/>
        </authorList>
    </citation>
    <scope>NUCLEOTIDE SEQUENCE [LARGE SCALE GENOMIC DNA]</scope>
    <source>
        <strain evidence="5">DSM 9887</strain>
    </source>
</reference>
<dbReference type="PROSITE" id="PS51257">
    <property type="entry name" value="PROKAR_LIPOPROTEIN"/>
    <property type="match status" value="1"/>
</dbReference>
<name>A0A0K9YY61_9BACL</name>
<dbReference type="PATRIC" id="fig|54915.3.peg.6732"/>
<dbReference type="OrthoDB" id="1652311at2"/>
<dbReference type="STRING" id="54915.ADS79_06550"/>
<evidence type="ECO:0000256" key="1">
    <source>
        <dbReference type="SAM" id="SignalP"/>
    </source>
</evidence>
<feature type="domain" description="SGNH hydrolase-type esterase" evidence="2">
    <location>
        <begin position="59"/>
        <end position="214"/>
    </location>
</feature>
<reference evidence="4" key="2">
    <citation type="submission" date="2015-07" db="EMBL/GenBank/DDBJ databases">
        <title>MeaNS - Measles Nucleotide Surveillance Program.</title>
        <authorList>
            <person name="Tran T."/>
            <person name="Druce J."/>
        </authorList>
    </citation>
    <scope>NUCLEOTIDE SEQUENCE</scope>
    <source>
        <strain evidence="4">DSM 9887</strain>
    </source>
</reference>
<dbReference type="EMBL" id="BJON01000013">
    <property type="protein sequence ID" value="GED69577.1"/>
    <property type="molecule type" value="Genomic_DNA"/>
</dbReference>
<dbReference type="Proteomes" id="UP000319578">
    <property type="component" value="Unassembled WGS sequence"/>
</dbReference>
<accession>A0A0K9YY61</accession>
<feature type="chain" id="PRO_5039426652" evidence="1">
    <location>
        <begin position="20"/>
        <end position="226"/>
    </location>
</feature>
<proteinExistence type="predicted"/>
<evidence type="ECO:0000313" key="4">
    <source>
        <dbReference type="EMBL" id="KNB73596.1"/>
    </source>
</evidence>
<dbReference type="InterPro" id="IPR013830">
    <property type="entry name" value="SGNH_hydro"/>
</dbReference>
<evidence type="ECO:0000313" key="3">
    <source>
        <dbReference type="EMBL" id="GED69577.1"/>
    </source>
</evidence>
<gene>
    <name evidence="4" type="ORF">ADS79_06550</name>
    <name evidence="3" type="ORF">BRE01_32790</name>
</gene>
<protein>
    <submittedName>
        <fullName evidence="3 4">Lipase</fullName>
    </submittedName>
</protein>
<dbReference type="InterPro" id="IPR051532">
    <property type="entry name" value="Ester_Hydrolysis_Enzymes"/>
</dbReference>
<dbReference type="Proteomes" id="UP000036834">
    <property type="component" value="Unassembled WGS sequence"/>
</dbReference>
<dbReference type="InterPro" id="IPR036514">
    <property type="entry name" value="SGNH_hydro_sf"/>
</dbReference>
<dbReference type="Gene3D" id="3.40.50.1110">
    <property type="entry name" value="SGNH hydrolase"/>
    <property type="match status" value="1"/>
</dbReference>
<evidence type="ECO:0000313" key="6">
    <source>
        <dbReference type="Proteomes" id="UP000319578"/>
    </source>
</evidence>
<organism evidence="4 5">
    <name type="scientific">Brevibacillus reuszeri</name>
    <dbReference type="NCBI Taxonomy" id="54915"/>
    <lineage>
        <taxon>Bacteria</taxon>
        <taxon>Bacillati</taxon>
        <taxon>Bacillota</taxon>
        <taxon>Bacilli</taxon>
        <taxon>Bacillales</taxon>
        <taxon>Paenibacillaceae</taxon>
        <taxon>Brevibacillus</taxon>
    </lineage>
</organism>
<keyword evidence="6" id="KW-1185">Reference proteome</keyword>
<keyword evidence="1" id="KW-0732">Signal</keyword>
<evidence type="ECO:0000313" key="5">
    <source>
        <dbReference type="Proteomes" id="UP000036834"/>
    </source>
</evidence>
<dbReference type="RefSeq" id="WP_049737602.1">
    <property type="nucleotide sequence ID" value="NZ_BJON01000013.1"/>
</dbReference>
<evidence type="ECO:0000259" key="2">
    <source>
        <dbReference type="Pfam" id="PF13472"/>
    </source>
</evidence>
<reference evidence="3 6" key="3">
    <citation type="submission" date="2019-06" db="EMBL/GenBank/DDBJ databases">
        <title>Whole genome shotgun sequence of Brevibacillus reuszeri NBRC 15719.</title>
        <authorList>
            <person name="Hosoyama A."/>
            <person name="Uohara A."/>
            <person name="Ohji S."/>
            <person name="Ichikawa N."/>
        </authorList>
    </citation>
    <scope>NUCLEOTIDE SEQUENCE [LARGE SCALE GENOMIC DNA]</scope>
    <source>
        <strain evidence="3 6">NBRC 15719</strain>
    </source>
</reference>
<dbReference type="SUPFAM" id="SSF52266">
    <property type="entry name" value="SGNH hydrolase"/>
    <property type="match status" value="1"/>
</dbReference>
<dbReference type="AlphaFoldDB" id="A0A0K9YY61"/>
<dbReference type="EMBL" id="LGIQ01000005">
    <property type="protein sequence ID" value="KNB73596.1"/>
    <property type="molecule type" value="Genomic_DNA"/>
</dbReference>
<dbReference type="PANTHER" id="PTHR30383">
    <property type="entry name" value="THIOESTERASE 1/PROTEASE 1/LYSOPHOSPHOLIPASE L1"/>
    <property type="match status" value="1"/>
</dbReference>
<feature type="signal peptide" evidence="1">
    <location>
        <begin position="1"/>
        <end position="19"/>
    </location>
</feature>
<sequence length="226" mass="25096">MVKKVISMLFMGSIALALSACGNEQAGQNQQSTSSHIQANPAEAATAASYKTIFQNSVFLGDSITEGLSYHDILEEANVMGDAGKITELALEDIDDLTKRNPKHVFIMLGSDDLLLPPQITDNPMQYSLKYYEKLIEGIKRKLPEASITVLSVTPVTAEVEQETPAYKHISEYNHWLKELAAKQKIAYADVSSIASDDQDVYTSDGIHFKPKFYTRMLDFLKDQVN</sequence>
<dbReference type="Pfam" id="PF13472">
    <property type="entry name" value="Lipase_GDSL_2"/>
    <property type="match status" value="1"/>
</dbReference>